<dbReference type="GO" id="GO:0005829">
    <property type="term" value="C:cytosol"/>
    <property type="evidence" value="ECO:0007669"/>
    <property type="project" value="TreeGrafter"/>
</dbReference>
<evidence type="ECO:0000256" key="14">
    <source>
        <dbReference type="ARBA" id="ARBA00034338"/>
    </source>
</evidence>
<evidence type="ECO:0000256" key="18">
    <source>
        <dbReference type="ARBA" id="ARBA00044309"/>
    </source>
</evidence>
<dbReference type="OrthoDB" id="16692at2759"/>
<evidence type="ECO:0000256" key="22">
    <source>
        <dbReference type="SAM" id="MobiDB-lite"/>
    </source>
</evidence>
<evidence type="ECO:0000256" key="6">
    <source>
        <dbReference type="ARBA" id="ARBA00013081"/>
    </source>
</evidence>
<comment type="catalytic activity">
    <reaction evidence="13">
        <text>1,2-dioctanoyl-sn-glycero-3-phospho-(1D-myo-inositol-3,4,5-trisphosphate) + H2O = 1,2-dioctanoyl-sn-glycero-3-phospho-(1D-myo-inositol-4,5-bisphosphate) + phosphate</text>
        <dbReference type="Rhea" id="RHEA:43552"/>
        <dbReference type="ChEBI" id="CHEBI:15377"/>
        <dbReference type="ChEBI" id="CHEBI:43474"/>
        <dbReference type="ChEBI" id="CHEBI:83416"/>
        <dbReference type="ChEBI" id="CHEBI:83419"/>
    </reaction>
    <physiologicalReaction direction="left-to-right" evidence="13">
        <dbReference type="Rhea" id="RHEA:43553"/>
    </physiologicalReaction>
</comment>
<dbReference type="GO" id="GO:0046856">
    <property type="term" value="P:phosphatidylinositol dephosphorylation"/>
    <property type="evidence" value="ECO:0007669"/>
    <property type="project" value="TreeGrafter"/>
</dbReference>
<dbReference type="EC" id="3.1.3.67" evidence="4"/>
<protein>
    <recommendedName>
        <fullName evidence="14">Phosphatidylinositol 3,4,5-trisphosphate 3-phosphatase and dual-specificity protein phosphatase PTEN</fullName>
        <ecNumber evidence="6">3.1.3.16</ecNumber>
        <ecNumber evidence="5">3.1.3.48</ecNumber>
        <ecNumber evidence="4">3.1.3.67</ecNumber>
    </recommendedName>
    <alternativeName>
        <fullName evidence="18">Inositol polyphosphate 3-phosphatase</fullName>
    </alternativeName>
</protein>
<evidence type="ECO:0000313" key="27">
    <source>
        <dbReference type="RefSeq" id="XP_026294332.1"/>
    </source>
</evidence>
<dbReference type="GO" id="GO:0004725">
    <property type="term" value="F:protein tyrosine phosphatase activity"/>
    <property type="evidence" value="ECO:0007669"/>
    <property type="project" value="UniProtKB-EC"/>
</dbReference>
<dbReference type="InterPro" id="IPR029021">
    <property type="entry name" value="Prot-tyrosine_phosphatase-like"/>
</dbReference>
<dbReference type="SUPFAM" id="SSF49562">
    <property type="entry name" value="C2 domain (Calcium/lipid-binding domain, CaLB)"/>
    <property type="match status" value="1"/>
</dbReference>
<dbReference type="InterPro" id="IPR003595">
    <property type="entry name" value="Tyr_Pase_cat"/>
</dbReference>
<dbReference type="InterPro" id="IPR016130">
    <property type="entry name" value="Tyr_Pase_AS"/>
</dbReference>
<name>A0A6J1TNF5_FRAOC</name>
<organism evidence="26 27">
    <name type="scientific">Frankliniella occidentalis</name>
    <name type="common">Western flower thrips</name>
    <name type="synonym">Euthrips occidentalis</name>
    <dbReference type="NCBI Taxonomy" id="133901"/>
    <lineage>
        <taxon>Eukaryota</taxon>
        <taxon>Metazoa</taxon>
        <taxon>Ecdysozoa</taxon>
        <taxon>Arthropoda</taxon>
        <taxon>Hexapoda</taxon>
        <taxon>Insecta</taxon>
        <taxon>Pterygota</taxon>
        <taxon>Neoptera</taxon>
        <taxon>Paraneoptera</taxon>
        <taxon>Thysanoptera</taxon>
        <taxon>Terebrantia</taxon>
        <taxon>Thripoidea</taxon>
        <taxon>Thripidae</taxon>
        <taxon>Frankliniella</taxon>
    </lineage>
</organism>
<comment type="catalytic activity">
    <reaction evidence="19">
        <text>O-phospho-L-seryl-[protein] + H2O = L-seryl-[protein] + phosphate</text>
        <dbReference type="Rhea" id="RHEA:20629"/>
        <dbReference type="Rhea" id="RHEA-COMP:9863"/>
        <dbReference type="Rhea" id="RHEA-COMP:11604"/>
        <dbReference type="ChEBI" id="CHEBI:15377"/>
        <dbReference type="ChEBI" id="CHEBI:29999"/>
        <dbReference type="ChEBI" id="CHEBI:43474"/>
        <dbReference type="ChEBI" id="CHEBI:83421"/>
        <dbReference type="EC" id="3.1.3.16"/>
    </reaction>
    <physiologicalReaction direction="left-to-right" evidence="19">
        <dbReference type="Rhea" id="RHEA:20630"/>
    </physiologicalReaction>
</comment>
<comment type="catalytic activity">
    <reaction evidence="17">
        <text>1D-myo-inositol 1,3,4,5,6-pentakisphosphate + H2O = 1D-myo-inositol 1,4,5,6-tetrakisphosphate + phosphate</text>
        <dbReference type="Rhea" id="RHEA:77143"/>
        <dbReference type="ChEBI" id="CHEBI:15377"/>
        <dbReference type="ChEBI" id="CHEBI:43474"/>
        <dbReference type="ChEBI" id="CHEBI:57627"/>
        <dbReference type="ChEBI" id="CHEBI:57733"/>
    </reaction>
    <physiologicalReaction direction="left-to-right" evidence="17">
        <dbReference type="Rhea" id="RHEA:77144"/>
    </physiologicalReaction>
</comment>
<dbReference type="SUPFAM" id="SSF52799">
    <property type="entry name" value="(Phosphotyrosine protein) phosphatases II"/>
    <property type="match status" value="1"/>
</dbReference>
<dbReference type="PANTHER" id="PTHR12305">
    <property type="entry name" value="PHOSPHATASE WITH HOMOLOGY TO TENSIN"/>
    <property type="match status" value="1"/>
</dbReference>
<proteinExistence type="inferred from homology"/>
<dbReference type="InterPro" id="IPR000387">
    <property type="entry name" value="Tyr_Pase_dom"/>
</dbReference>
<dbReference type="EC" id="3.1.3.16" evidence="6"/>
<evidence type="ECO:0000259" key="24">
    <source>
        <dbReference type="PROSITE" id="PS51181"/>
    </source>
</evidence>
<feature type="domain" description="C2 tensin-type" evidence="25">
    <location>
        <begin position="235"/>
        <end position="419"/>
    </location>
</feature>
<dbReference type="SMART" id="SM01301">
    <property type="entry name" value="PTPlike_phytase"/>
    <property type="match status" value="1"/>
</dbReference>
<dbReference type="PROSITE" id="PS51181">
    <property type="entry name" value="PPASE_TENSIN"/>
    <property type="match status" value="1"/>
</dbReference>
<dbReference type="InterPro" id="IPR045101">
    <property type="entry name" value="PTP_PTEN"/>
</dbReference>
<dbReference type="FunFam" id="3.90.190.10:FF:000029">
    <property type="entry name" value="Phosphatidylinositol 3,4,5-trisphosphate 3-phosphatase and dual-specificity protein phosphatase PTEN"/>
    <property type="match status" value="1"/>
</dbReference>
<keyword evidence="11" id="KW-0966">Cell projection</keyword>
<dbReference type="RefSeq" id="XP_026294332.1">
    <property type="nucleotide sequence ID" value="XM_026438547.2"/>
</dbReference>
<evidence type="ECO:0000256" key="7">
    <source>
        <dbReference type="ARBA" id="ARBA00022490"/>
    </source>
</evidence>
<dbReference type="CTD" id="5728"/>
<evidence type="ECO:0000256" key="15">
    <source>
        <dbReference type="ARBA" id="ARBA00043734"/>
    </source>
</evidence>
<dbReference type="PROSITE" id="PS00383">
    <property type="entry name" value="TYR_PHOSPHATASE_1"/>
    <property type="match status" value="1"/>
</dbReference>
<evidence type="ECO:0000256" key="20">
    <source>
        <dbReference type="ARBA" id="ARBA00048832"/>
    </source>
</evidence>
<dbReference type="InterPro" id="IPR035892">
    <property type="entry name" value="C2_domain_sf"/>
</dbReference>
<reference evidence="27" key="1">
    <citation type="submission" date="2025-08" db="UniProtKB">
        <authorList>
            <consortium name="RefSeq"/>
        </authorList>
    </citation>
    <scope>IDENTIFICATION</scope>
    <source>
        <tissue evidence="27">Whole organism</tissue>
    </source>
</reference>
<evidence type="ECO:0000256" key="13">
    <source>
        <dbReference type="ARBA" id="ARBA00034268"/>
    </source>
</evidence>
<dbReference type="GO" id="GO:0051896">
    <property type="term" value="P:regulation of phosphatidylinositol 3-kinase/protein kinase B signal transduction"/>
    <property type="evidence" value="ECO:0007669"/>
    <property type="project" value="TreeGrafter"/>
</dbReference>
<evidence type="ECO:0000256" key="8">
    <source>
        <dbReference type="ARBA" id="ARBA00022801"/>
    </source>
</evidence>
<dbReference type="CDD" id="cd14509">
    <property type="entry name" value="PTP_PTEN"/>
    <property type="match status" value="1"/>
</dbReference>
<dbReference type="GO" id="GO:0016314">
    <property type="term" value="F:phosphatidylinositol-3,4,5-trisphosphate 3-phosphatase activity"/>
    <property type="evidence" value="ECO:0007669"/>
    <property type="project" value="UniProtKB-EC"/>
</dbReference>
<dbReference type="GO" id="GO:0043491">
    <property type="term" value="P:phosphatidylinositol 3-kinase/protein kinase B signal transduction"/>
    <property type="evidence" value="ECO:0007669"/>
    <property type="project" value="TreeGrafter"/>
</dbReference>
<dbReference type="SMART" id="SM01326">
    <property type="entry name" value="PTEN_C2"/>
    <property type="match status" value="1"/>
</dbReference>
<comment type="subcellular location">
    <subcellularLocation>
        <location evidence="1">Cell projection</location>
        <location evidence="1">Neuron projection</location>
    </subcellularLocation>
    <subcellularLocation>
        <location evidence="2">Cytoplasm</location>
    </subcellularLocation>
</comment>
<feature type="domain" description="Phosphatase tensin-type" evidence="24">
    <location>
        <begin position="59"/>
        <end position="230"/>
    </location>
</feature>
<feature type="domain" description="Tyrosine specific protein phosphatases" evidence="23">
    <location>
        <begin position="147"/>
        <end position="218"/>
    </location>
</feature>
<dbReference type="PROSITE" id="PS50056">
    <property type="entry name" value="TYR_PHOSPHATASE_2"/>
    <property type="match status" value="1"/>
</dbReference>
<evidence type="ECO:0000256" key="5">
    <source>
        <dbReference type="ARBA" id="ARBA00013064"/>
    </source>
</evidence>
<dbReference type="GO" id="GO:0043005">
    <property type="term" value="C:neuron projection"/>
    <property type="evidence" value="ECO:0007669"/>
    <property type="project" value="UniProtKB-SubCell"/>
</dbReference>
<evidence type="ECO:0000256" key="11">
    <source>
        <dbReference type="ARBA" id="ARBA00023273"/>
    </source>
</evidence>
<dbReference type="Proteomes" id="UP000504606">
    <property type="component" value="Unplaced"/>
</dbReference>
<comment type="catalytic activity">
    <reaction evidence="20">
        <text>O-phospho-L-threonyl-[protein] + H2O = L-threonyl-[protein] + phosphate</text>
        <dbReference type="Rhea" id="RHEA:47004"/>
        <dbReference type="Rhea" id="RHEA-COMP:11060"/>
        <dbReference type="Rhea" id="RHEA-COMP:11605"/>
        <dbReference type="ChEBI" id="CHEBI:15377"/>
        <dbReference type="ChEBI" id="CHEBI:30013"/>
        <dbReference type="ChEBI" id="CHEBI:43474"/>
        <dbReference type="ChEBI" id="CHEBI:61977"/>
        <dbReference type="EC" id="3.1.3.16"/>
    </reaction>
    <physiologicalReaction direction="left-to-right" evidence="20">
        <dbReference type="Rhea" id="RHEA:47005"/>
    </physiologicalReaction>
</comment>
<dbReference type="Pfam" id="PF22784">
    <property type="entry name" value="PTP-SAK"/>
    <property type="match status" value="1"/>
</dbReference>
<dbReference type="SMART" id="SM00404">
    <property type="entry name" value="PTPc_motif"/>
    <property type="match status" value="1"/>
</dbReference>
<feature type="region of interest" description="Disordered" evidence="22">
    <location>
        <begin position="423"/>
        <end position="477"/>
    </location>
</feature>
<dbReference type="Pfam" id="PF10409">
    <property type="entry name" value="PTEN_C2"/>
    <property type="match status" value="1"/>
</dbReference>
<dbReference type="InterPro" id="IPR014020">
    <property type="entry name" value="Tensin_C2-dom"/>
</dbReference>
<evidence type="ECO:0000313" key="26">
    <source>
        <dbReference type="Proteomes" id="UP000504606"/>
    </source>
</evidence>
<evidence type="ECO:0000256" key="17">
    <source>
        <dbReference type="ARBA" id="ARBA00043762"/>
    </source>
</evidence>
<dbReference type="GO" id="GO:0048870">
    <property type="term" value="P:cell motility"/>
    <property type="evidence" value="ECO:0007669"/>
    <property type="project" value="TreeGrafter"/>
</dbReference>
<dbReference type="AlphaFoldDB" id="A0A6J1TNF5"/>
<comment type="catalytic activity">
    <reaction evidence="16">
        <text>a 1,2-diacyl-sn-glycero-3-phospho-(1D-myo-inositol-3,4,5-trisphosphate) + H2O = a 1,2-diacyl-sn-glycero-3-phospho-(1D-myo-inositol-4,5-bisphosphate) + phosphate</text>
        <dbReference type="Rhea" id="RHEA:25017"/>
        <dbReference type="ChEBI" id="CHEBI:15377"/>
        <dbReference type="ChEBI" id="CHEBI:43474"/>
        <dbReference type="ChEBI" id="CHEBI:57836"/>
        <dbReference type="ChEBI" id="CHEBI:58456"/>
        <dbReference type="EC" id="3.1.3.67"/>
    </reaction>
    <physiologicalReaction direction="left-to-right" evidence="16">
        <dbReference type="Rhea" id="RHEA:25018"/>
    </physiologicalReaction>
</comment>
<accession>A0A6J1TNF5</accession>
<gene>
    <name evidence="27" type="primary">LOC113218274</name>
</gene>
<evidence type="ECO:0000256" key="10">
    <source>
        <dbReference type="ARBA" id="ARBA00023098"/>
    </source>
</evidence>
<evidence type="ECO:0000259" key="23">
    <source>
        <dbReference type="PROSITE" id="PS50056"/>
    </source>
</evidence>
<comment type="catalytic activity">
    <reaction evidence="21">
        <text>O-phospho-L-tyrosyl-[protein] + H2O = L-tyrosyl-[protein] + phosphate</text>
        <dbReference type="Rhea" id="RHEA:10684"/>
        <dbReference type="Rhea" id="RHEA-COMP:10136"/>
        <dbReference type="Rhea" id="RHEA-COMP:20101"/>
        <dbReference type="ChEBI" id="CHEBI:15377"/>
        <dbReference type="ChEBI" id="CHEBI:43474"/>
        <dbReference type="ChEBI" id="CHEBI:46858"/>
        <dbReference type="ChEBI" id="CHEBI:61978"/>
        <dbReference type="EC" id="3.1.3.48"/>
    </reaction>
    <physiologicalReaction direction="left-to-right" evidence="21">
        <dbReference type="Rhea" id="RHEA:10685"/>
    </physiologicalReaction>
</comment>
<keyword evidence="7" id="KW-0963">Cytoplasm</keyword>
<comment type="catalytic activity">
    <reaction evidence="15">
        <text>1D-myo-inositol 1,3,4,5-tetrakisphosphate + H2O = 1D-myo-inositol 1,4,5-trisphosphate + phosphate</text>
        <dbReference type="Rhea" id="RHEA:77155"/>
        <dbReference type="ChEBI" id="CHEBI:15377"/>
        <dbReference type="ChEBI" id="CHEBI:43474"/>
        <dbReference type="ChEBI" id="CHEBI:57895"/>
        <dbReference type="ChEBI" id="CHEBI:203600"/>
    </reaction>
    <physiologicalReaction direction="left-to-right" evidence="15">
        <dbReference type="Rhea" id="RHEA:77156"/>
    </physiologicalReaction>
</comment>
<dbReference type="GO" id="GO:0004722">
    <property type="term" value="F:protein serine/threonine phosphatase activity"/>
    <property type="evidence" value="ECO:0007669"/>
    <property type="project" value="UniProtKB-EC"/>
</dbReference>
<dbReference type="GeneID" id="113218274"/>
<comment type="similarity">
    <text evidence="3">Belongs to the PTEN phosphatase protein family.</text>
</comment>
<evidence type="ECO:0000256" key="21">
    <source>
        <dbReference type="ARBA" id="ARBA00051341"/>
    </source>
</evidence>
<dbReference type="KEGG" id="foc:113218274"/>
<dbReference type="GO" id="GO:0005634">
    <property type="term" value="C:nucleus"/>
    <property type="evidence" value="ECO:0007669"/>
    <property type="project" value="TreeGrafter"/>
</dbReference>
<keyword evidence="8" id="KW-0378">Hydrolase</keyword>
<keyword evidence="26" id="KW-1185">Reference proteome</keyword>
<dbReference type="InterPro" id="IPR057023">
    <property type="entry name" value="PTP-SAK"/>
</dbReference>
<dbReference type="PANTHER" id="PTHR12305:SF81">
    <property type="entry name" value="PHOSPHATIDYLINOSITOL 3,4,5-TRISPHOSPHATE 3-PHOSPHATASE AND DUAL-SPECIFICITY PROTEIN PHOSPHATASE PTEN"/>
    <property type="match status" value="1"/>
</dbReference>
<evidence type="ECO:0000256" key="3">
    <source>
        <dbReference type="ARBA" id="ARBA00007881"/>
    </source>
</evidence>
<dbReference type="InterPro" id="IPR029023">
    <property type="entry name" value="Tensin_phosphatase"/>
</dbReference>
<dbReference type="Gene3D" id="3.90.190.10">
    <property type="entry name" value="Protein tyrosine phosphatase superfamily"/>
    <property type="match status" value="1"/>
</dbReference>
<dbReference type="Gene3D" id="2.60.40.1110">
    <property type="match status" value="1"/>
</dbReference>
<feature type="compositionally biased region" description="Acidic residues" evidence="22">
    <location>
        <begin position="448"/>
        <end position="473"/>
    </location>
</feature>
<dbReference type="GO" id="GO:0005886">
    <property type="term" value="C:plasma membrane"/>
    <property type="evidence" value="ECO:0007669"/>
    <property type="project" value="TreeGrafter"/>
</dbReference>
<evidence type="ECO:0000256" key="9">
    <source>
        <dbReference type="ARBA" id="ARBA00022912"/>
    </source>
</evidence>
<evidence type="ECO:0000256" key="19">
    <source>
        <dbReference type="ARBA" id="ARBA00047986"/>
    </source>
</evidence>
<dbReference type="GO" id="GO:0008285">
    <property type="term" value="P:negative regulation of cell population proliferation"/>
    <property type="evidence" value="ECO:0007669"/>
    <property type="project" value="TreeGrafter"/>
</dbReference>
<keyword evidence="10" id="KW-0443">Lipid metabolism</keyword>
<sequence length="503" mass="58003">MGDCTFFRKDLKVNPQSNVIVKENDQEGHVFEEWYAQYLKMANMKMPNPIKGLVSKRRKRYTQDGFDLDLTYIQNNLIAMGFPAEKLEGVYRNHIDDVYKFLEKKHKDHYKIYNLCSERSYDGARFHQRVANYPFDDHNPPTMEVIQPFCADVHNWLSQDTKNVAAVHCKAGKGRTGTMVCCYMLHAKHFQKASDALSYYGERRTHDKKGVTIPSQRRYVEYYASLVQEQLVYRPVTLAIREIRLEPTPVLNGGQSTITFSISVGSEKHFVSPTYEVKKGVPSLTIKMEHLVPLQGDIKVDFFNKPKMMRKEKLFHFWFNTFFVKKEANLNVPDMKENGNEVERPERTIRALSYDEQAQIGQVDASSRSVRTRSLASLDPDAKMVVLTLDKWELDDAHKDKQNKIFAADFRVHVLMARLPPTEPSEWHKPCLHSGNALHLTETPSESSEADSTDPSTAEEDEEEEEEEEDGWESVEAAESRRVGLYSLLSNSEFCQSSQLFES</sequence>
<evidence type="ECO:0000256" key="4">
    <source>
        <dbReference type="ARBA" id="ARBA00013015"/>
    </source>
</evidence>
<dbReference type="EC" id="3.1.3.48" evidence="5"/>
<evidence type="ECO:0000256" key="16">
    <source>
        <dbReference type="ARBA" id="ARBA00043760"/>
    </source>
</evidence>
<dbReference type="PROSITE" id="PS51182">
    <property type="entry name" value="C2_TENSIN"/>
    <property type="match status" value="1"/>
</dbReference>
<dbReference type="GO" id="GO:0050793">
    <property type="term" value="P:regulation of developmental process"/>
    <property type="evidence" value="ECO:0007669"/>
    <property type="project" value="UniProtKB-ARBA"/>
</dbReference>
<evidence type="ECO:0000256" key="1">
    <source>
        <dbReference type="ARBA" id="ARBA00004487"/>
    </source>
</evidence>
<evidence type="ECO:0000256" key="12">
    <source>
        <dbReference type="ARBA" id="ARBA00034256"/>
    </source>
</evidence>
<dbReference type="InterPro" id="IPR051281">
    <property type="entry name" value="Dual-spec_lipid-protein_phosph"/>
</dbReference>
<comment type="catalytic activity">
    <reaction evidence="12">
        <text>1,2-dihexadecanoyl-sn-glycero-3-phospho-(1D-myo-inositol-3,4,5-trisphosphate) + H2O = 1,2-dihexadecanoyl-sn-glycero-3-phospho-(1D-myo-inositol-4,5-bisphosphate) + phosphate</text>
        <dbReference type="Rhea" id="RHEA:43560"/>
        <dbReference type="ChEBI" id="CHEBI:15377"/>
        <dbReference type="ChEBI" id="CHEBI:43474"/>
        <dbReference type="ChEBI" id="CHEBI:83420"/>
        <dbReference type="ChEBI" id="CHEBI:83423"/>
    </reaction>
    <physiologicalReaction direction="left-to-right" evidence="12">
        <dbReference type="Rhea" id="RHEA:43561"/>
    </physiologicalReaction>
</comment>
<evidence type="ECO:0000259" key="25">
    <source>
        <dbReference type="PROSITE" id="PS51182"/>
    </source>
</evidence>
<keyword evidence="9" id="KW-0904">Protein phosphatase</keyword>
<evidence type="ECO:0000256" key="2">
    <source>
        <dbReference type="ARBA" id="ARBA00004496"/>
    </source>
</evidence>